<keyword evidence="5" id="KW-0479">Metal-binding</keyword>
<dbReference type="InterPro" id="IPR031127">
    <property type="entry name" value="E3_UB_ligase_RBR"/>
</dbReference>
<dbReference type="Pfam" id="PF22605">
    <property type="entry name" value="IBR_2"/>
    <property type="match status" value="1"/>
</dbReference>
<dbReference type="Gene3D" id="3.30.40.10">
    <property type="entry name" value="Zinc/RING finger domain, C3HC4 (zinc finger)"/>
    <property type="match status" value="1"/>
</dbReference>
<evidence type="ECO:0000259" key="13">
    <source>
        <dbReference type="PROSITE" id="PS51873"/>
    </source>
</evidence>
<dbReference type="SMART" id="SM00184">
    <property type="entry name" value="RING"/>
    <property type="match status" value="3"/>
</dbReference>
<dbReference type="GO" id="GO:0016567">
    <property type="term" value="P:protein ubiquitination"/>
    <property type="evidence" value="ECO:0007669"/>
    <property type="project" value="InterPro"/>
</dbReference>
<evidence type="ECO:0000256" key="8">
    <source>
        <dbReference type="ARBA" id="ARBA00022786"/>
    </source>
</evidence>
<dbReference type="SUPFAM" id="SSF57850">
    <property type="entry name" value="RING/U-box"/>
    <property type="match status" value="4"/>
</dbReference>
<accession>A0A7R9M1N0</accession>
<evidence type="ECO:0000256" key="11">
    <source>
        <dbReference type="SAM" id="MobiDB-lite"/>
    </source>
</evidence>
<dbReference type="EMBL" id="OC919782">
    <property type="protein sequence ID" value="CAD7651903.1"/>
    <property type="molecule type" value="Genomic_DNA"/>
</dbReference>
<feature type="domain" description="RING-type" evidence="12">
    <location>
        <begin position="270"/>
        <end position="318"/>
    </location>
</feature>
<evidence type="ECO:0000256" key="4">
    <source>
        <dbReference type="ARBA" id="ARBA00022679"/>
    </source>
</evidence>
<dbReference type="InterPro" id="IPR054694">
    <property type="entry name" value="Parkin-like_IBR"/>
</dbReference>
<evidence type="ECO:0000259" key="12">
    <source>
        <dbReference type="PROSITE" id="PS50089"/>
    </source>
</evidence>
<dbReference type="InterPro" id="IPR002867">
    <property type="entry name" value="IBR_dom"/>
</dbReference>
<dbReference type="InterPro" id="IPR001841">
    <property type="entry name" value="Znf_RING"/>
</dbReference>
<dbReference type="EMBL" id="CAJPVJ010004957">
    <property type="protein sequence ID" value="CAG2169087.1"/>
    <property type="molecule type" value="Genomic_DNA"/>
</dbReference>
<evidence type="ECO:0000313" key="14">
    <source>
        <dbReference type="EMBL" id="CAD7651903.1"/>
    </source>
</evidence>
<feature type="domain" description="RING-type" evidence="13">
    <location>
        <begin position="65"/>
        <end position="271"/>
    </location>
</feature>
<sequence length="380" mass="43497">MEPTVRESPNMPNNGVGKPKSTDRWLSVGYAQKLIYFFIQHFNVYVSTLQSIAHRTRDKRIQVIKEFYCSICTDTYPIDRWVSCGCDHRFCADCMTGHLTIKINESQLEGVACPGYRCSRPAPHHLVKKLDPDTTMYERYVTLSLKTWIRDAPDVDYCPKCDQIVQGVDGSATCNTCMLTFCPKCKRSYHGSVDCEQAERDRDENVLSENTIKRTTKPCPGCKAPVEKISGCDHMICHKCKNQYCWLCLVIMEKNRTRDNRIQVIKEFYCSICTDTYPIDRWVSCGCDHRFCADCMTGHLTTKINESQLEGVACPGYRCSRPAPHHLVKKLDPDNTMYEGYVTLSLKTWIRDAPDVDYCPRCDQIVQGVVGRATCNTFEQ</sequence>
<evidence type="ECO:0000256" key="3">
    <source>
        <dbReference type="ARBA" id="ARBA00012251"/>
    </source>
</evidence>
<dbReference type="InterPro" id="IPR017907">
    <property type="entry name" value="Znf_RING_CS"/>
</dbReference>
<name>A0A7R9M1N0_9ACAR</name>
<dbReference type="InterPro" id="IPR013083">
    <property type="entry name" value="Znf_RING/FYVE/PHD"/>
</dbReference>
<gene>
    <name evidence="14" type="ORF">ONB1V03_LOCUS8571</name>
</gene>
<dbReference type="InterPro" id="IPR044066">
    <property type="entry name" value="TRIAD_supradom"/>
</dbReference>
<feature type="region of interest" description="Disordered" evidence="11">
    <location>
        <begin position="1"/>
        <end position="21"/>
    </location>
</feature>
<keyword evidence="9" id="KW-0862">Zinc</keyword>
<comment type="pathway">
    <text evidence="2">Protein modification; protein ubiquitination.</text>
</comment>
<dbReference type="Pfam" id="PF01485">
    <property type="entry name" value="IBR"/>
    <property type="match status" value="1"/>
</dbReference>
<keyword evidence="8" id="KW-0833">Ubl conjugation pathway</keyword>
<keyword evidence="15" id="KW-1185">Reference proteome</keyword>
<dbReference type="GO" id="GO:0061630">
    <property type="term" value="F:ubiquitin protein ligase activity"/>
    <property type="evidence" value="ECO:0007669"/>
    <property type="project" value="UniProtKB-EC"/>
</dbReference>
<reference evidence="14" key="1">
    <citation type="submission" date="2020-11" db="EMBL/GenBank/DDBJ databases">
        <authorList>
            <person name="Tran Van P."/>
        </authorList>
    </citation>
    <scope>NUCLEOTIDE SEQUENCE</scope>
</reference>
<dbReference type="PROSITE" id="PS00518">
    <property type="entry name" value="ZF_RING_1"/>
    <property type="match status" value="2"/>
</dbReference>
<dbReference type="Proteomes" id="UP000728032">
    <property type="component" value="Unassembled WGS sequence"/>
</dbReference>
<comment type="catalytic activity">
    <reaction evidence="1">
        <text>[E2 ubiquitin-conjugating enzyme]-S-ubiquitinyl-L-cysteine + [acceptor protein]-L-lysine = [E2 ubiquitin-conjugating enzyme]-L-cysteine + [acceptor protein]-N(6)-ubiquitinyl-L-lysine.</text>
        <dbReference type="EC" id="2.3.2.31"/>
    </reaction>
</comment>
<dbReference type="EC" id="2.3.2.31" evidence="3"/>
<feature type="domain" description="RING-type" evidence="12">
    <location>
        <begin position="69"/>
        <end position="117"/>
    </location>
</feature>
<evidence type="ECO:0000256" key="5">
    <source>
        <dbReference type="ARBA" id="ARBA00022723"/>
    </source>
</evidence>
<dbReference type="OrthoDB" id="10009520at2759"/>
<evidence type="ECO:0000256" key="6">
    <source>
        <dbReference type="ARBA" id="ARBA00022737"/>
    </source>
</evidence>
<dbReference type="SMART" id="SM00647">
    <property type="entry name" value="IBR"/>
    <property type="match status" value="2"/>
</dbReference>
<evidence type="ECO:0000256" key="10">
    <source>
        <dbReference type="PROSITE-ProRule" id="PRU00175"/>
    </source>
</evidence>
<feature type="domain" description="RING-type" evidence="13">
    <location>
        <begin position="266"/>
        <end position="380"/>
    </location>
</feature>
<dbReference type="PROSITE" id="PS50089">
    <property type="entry name" value="ZF_RING_2"/>
    <property type="match status" value="2"/>
</dbReference>
<evidence type="ECO:0000256" key="7">
    <source>
        <dbReference type="ARBA" id="ARBA00022771"/>
    </source>
</evidence>
<keyword evidence="6" id="KW-0677">Repeat</keyword>
<evidence type="ECO:0000256" key="1">
    <source>
        <dbReference type="ARBA" id="ARBA00001798"/>
    </source>
</evidence>
<dbReference type="PROSITE" id="PS51873">
    <property type="entry name" value="TRIAD"/>
    <property type="match status" value="2"/>
</dbReference>
<dbReference type="PANTHER" id="PTHR11685">
    <property type="entry name" value="RBR FAMILY RING FINGER AND IBR DOMAIN-CONTAINING"/>
    <property type="match status" value="1"/>
</dbReference>
<proteinExistence type="predicted"/>
<evidence type="ECO:0000256" key="2">
    <source>
        <dbReference type="ARBA" id="ARBA00004906"/>
    </source>
</evidence>
<dbReference type="AlphaFoldDB" id="A0A7R9M1N0"/>
<organism evidence="14">
    <name type="scientific">Oppiella nova</name>
    <dbReference type="NCBI Taxonomy" id="334625"/>
    <lineage>
        <taxon>Eukaryota</taxon>
        <taxon>Metazoa</taxon>
        <taxon>Ecdysozoa</taxon>
        <taxon>Arthropoda</taxon>
        <taxon>Chelicerata</taxon>
        <taxon>Arachnida</taxon>
        <taxon>Acari</taxon>
        <taxon>Acariformes</taxon>
        <taxon>Sarcoptiformes</taxon>
        <taxon>Oribatida</taxon>
        <taxon>Brachypylina</taxon>
        <taxon>Oppioidea</taxon>
        <taxon>Oppiidae</taxon>
        <taxon>Oppiella</taxon>
    </lineage>
</organism>
<dbReference type="GO" id="GO:0008270">
    <property type="term" value="F:zinc ion binding"/>
    <property type="evidence" value="ECO:0007669"/>
    <property type="project" value="UniProtKB-KW"/>
</dbReference>
<keyword evidence="7 10" id="KW-0863">Zinc-finger</keyword>
<dbReference type="Gene3D" id="1.20.120.1750">
    <property type="match status" value="1"/>
</dbReference>
<evidence type="ECO:0000313" key="15">
    <source>
        <dbReference type="Proteomes" id="UP000728032"/>
    </source>
</evidence>
<keyword evidence="4" id="KW-0808">Transferase</keyword>
<protein>
    <recommendedName>
        <fullName evidence="3">RBR-type E3 ubiquitin transferase</fullName>
        <ecNumber evidence="3">2.3.2.31</ecNumber>
    </recommendedName>
</protein>
<evidence type="ECO:0000256" key="9">
    <source>
        <dbReference type="ARBA" id="ARBA00022833"/>
    </source>
</evidence>